<evidence type="ECO:0000313" key="2">
    <source>
        <dbReference type="Proteomes" id="UP001194696"/>
    </source>
</evidence>
<proteinExistence type="predicted"/>
<dbReference type="Proteomes" id="UP001194696">
    <property type="component" value="Unassembled WGS sequence"/>
</dbReference>
<organism evidence="1 2">
    <name type="scientific">Linnemannia gamsii</name>
    <dbReference type="NCBI Taxonomy" id="64522"/>
    <lineage>
        <taxon>Eukaryota</taxon>
        <taxon>Fungi</taxon>
        <taxon>Fungi incertae sedis</taxon>
        <taxon>Mucoromycota</taxon>
        <taxon>Mortierellomycotina</taxon>
        <taxon>Mortierellomycetes</taxon>
        <taxon>Mortierellales</taxon>
        <taxon>Mortierellaceae</taxon>
        <taxon>Linnemannia</taxon>
    </lineage>
</organism>
<keyword evidence="2" id="KW-1185">Reference proteome</keyword>
<dbReference type="EMBL" id="JAAAIM010003029">
    <property type="protein sequence ID" value="KAG0270473.1"/>
    <property type="molecule type" value="Genomic_DNA"/>
</dbReference>
<name>A0ABQ7JGV6_9FUNG</name>
<comment type="caution">
    <text evidence="1">The sequence shown here is derived from an EMBL/GenBank/DDBJ whole genome shotgun (WGS) entry which is preliminary data.</text>
</comment>
<feature type="non-terminal residue" evidence="1">
    <location>
        <position position="1"/>
    </location>
</feature>
<gene>
    <name evidence="1" type="ORF">BGZ96_006292</name>
</gene>
<protein>
    <submittedName>
        <fullName evidence="1">Uncharacterized protein</fullName>
    </submittedName>
</protein>
<evidence type="ECO:0000313" key="1">
    <source>
        <dbReference type="EMBL" id="KAG0270473.1"/>
    </source>
</evidence>
<reference evidence="1 2" key="1">
    <citation type="journal article" date="2020" name="Fungal Divers.">
        <title>Resolving the Mortierellaceae phylogeny through synthesis of multi-gene phylogenetics and phylogenomics.</title>
        <authorList>
            <person name="Vandepol N."/>
            <person name="Liber J."/>
            <person name="Desiro A."/>
            <person name="Na H."/>
            <person name="Kennedy M."/>
            <person name="Barry K."/>
            <person name="Grigoriev I.V."/>
            <person name="Miller A.N."/>
            <person name="O'Donnell K."/>
            <person name="Stajich J.E."/>
            <person name="Bonito G."/>
        </authorList>
    </citation>
    <scope>NUCLEOTIDE SEQUENCE [LARGE SCALE GENOMIC DNA]</scope>
    <source>
        <strain evidence="1 2">AD045</strain>
    </source>
</reference>
<sequence length="65" mass="7859">NMDEFARRPVKWLTDNLNEHFLIQPPLAQRTVDRAINKLTTYTLKLMRPESERYNDTERIDARQQ</sequence>
<accession>A0ABQ7JGV6</accession>